<keyword evidence="4 7" id="KW-0862">Zinc</keyword>
<feature type="binding site" evidence="7">
    <location>
        <position position="200"/>
    </location>
    <ligand>
        <name>Zn(2+)</name>
        <dbReference type="ChEBI" id="CHEBI:29105"/>
    </ligand>
</feature>
<feature type="active site" description="Proton donor/acceptor" evidence="7">
    <location>
        <position position="144"/>
    </location>
</feature>
<dbReference type="Gene3D" id="3.40.225.10">
    <property type="entry name" value="Class II aldolase/adducin N-terminal domain"/>
    <property type="match status" value="1"/>
</dbReference>
<protein>
    <recommendedName>
        <fullName evidence="7">Methylthioribulose-1-phosphate dehydratase</fullName>
        <shortName evidence="7">MTRu-1-P dehydratase</shortName>
        <ecNumber evidence="7">4.2.1.109</ecNumber>
    </recommendedName>
</protein>
<dbReference type="Pfam" id="PF00596">
    <property type="entry name" value="Aldolase_II"/>
    <property type="match status" value="1"/>
</dbReference>
<dbReference type="HAMAP" id="MF_03116">
    <property type="entry name" value="Salvage_MtnB_euk"/>
    <property type="match status" value="1"/>
</dbReference>
<evidence type="ECO:0000256" key="3">
    <source>
        <dbReference type="ARBA" id="ARBA00022723"/>
    </source>
</evidence>
<evidence type="ECO:0000256" key="1">
    <source>
        <dbReference type="ARBA" id="ARBA00022490"/>
    </source>
</evidence>
<dbReference type="InterPro" id="IPR001303">
    <property type="entry name" value="Aldolase_II/adducin_N"/>
</dbReference>
<dbReference type="FunFam" id="3.40.225.10:FF:000003">
    <property type="entry name" value="Methylthioribulose-1-phosphate dehydratase"/>
    <property type="match status" value="1"/>
</dbReference>
<dbReference type="InterPro" id="IPR027514">
    <property type="entry name" value="Salvage_MtnB_euk"/>
</dbReference>
<dbReference type="SMART" id="SM01007">
    <property type="entry name" value="Aldolase_II"/>
    <property type="match status" value="1"/>
</dbReference>
<evidence type="ECO:0000313" key="9">
    <source>
        <dbReference type="EMBL" id="CAI2179330.1"/>
    </source>
</evidence>
<dbReference type="InterPro" id="IPR017714">
    <property type="entry name" value="MethylthioRu-1-P_deHdtase_MtnB"/>
</dbReference>
<keyword evidence="2 7" id="KW-0028">Amino-acid biosynthesis</keyword>
<keyword evidence="3 7" id="KW-0479">Metal-binding</keyword>
<evidence type="ECO:0000256" key="2">
    <source>
        <dbReference type="ARBA" id="ARBA00022605"/>
    </source>
</evidence>
<dbReference type="Proteomes" id="UP001153678">
    <property type="component" value="Unassembled WGS sequence"/>
</dbReference>
<name>A0A9W4WQR6_9GLOM</name>
<comment type="cofactor">
    <cofactor evidence="7">
        <name>Zn(2+)</name>
        <dbReference type="ChEBI" id="CHEBI:29105"/>
    </cofactor>
    <text evidence="7">Binds 1 zinc ion per subunit.</text>
</comment>
<evidence type="ECO:0000256" key="4">
    <source>
        <dbReference type="ARBA" id="ARBA00022833"/>
    </source>
</evidence>
<evidence type="ECO:0000256" key="5">
    <source>
        <dbReference type="ARBA" id="ARBA00023167"/>
    </source>
</evidence>
<dbReference type="EMBL" id="CAMKVN010002046">
    <property type="protein sequence ID" value="CAI2179330.1"/>
    <property type="molecule type" value="Genomic_DNA"/>
</dbReference>
<comment type="catalytic activity">
    <reaction evidence="7">
        <text>5-(methylsulfanyl)-D-ribulose 1-phosphate = 5-methylsulfanyl-2,3-dioxopentyl phosphate + H2O</text>
        <dbReference type="Rhea" id="RHEA:15549"/>
        <dbReference type="ChEBI" id="CHEBI:15377"/>
        <dbReference type="ChEBI" id="CHEBI:58548"/>
        <dbReference type="ChEBI" id="CHEBI:58828"/>
        <dbReference type="EC" id="4.2.1.109"/>
    </reaction>
</comment>
<comment type="caution">
    <text evidence="9">The sequence shown here is derived from an EMBL/GenBank/DDBJ whole genome shotgun (WGS) entry which is preliminary data.</text>
</comment>
<dbReference type="SUPFAM" id="SSF53639">
    <property type="entry name" value="AraD/HMP-PK domain-like"/>
    <property type="match status" value="1"/>
</dbReference>
<organism evidence="9 10">
    <name type="scientific">Funneliformis geosporum</name>
    <dbReference type="NCBI Taxonomy" id="1117311"/>
    <lineage>
        <taxon>Eukaryota</taxon>
        <taxon>Fungi</taxon>
        <taxon>Fungi incertae sedis</taxon>
        <taxon>Mucoromycota</taxon>
        <taxon>Glomeromycotina</taxon>
        <taxon>Glomeromycetes</taxon>
        <taxon>Glomerales</taxon>
        <taxon>Glomeraceae</taxon>
        <taxon>Funneliformis</taxon>
    </lineage>
</organism>
<feature type="binding site" evidence="7">
    <location>
        <position position="120"/>
    </location>
    <ligand>
        <name>Zn(2+)</name>
        <dbReference type="ChEBI" id="CHEBI:29105"/>
    </ligand>
</feature>
<dbReference type="InterPro" id="IPR036409">
    <property type="entry name" value="Aldolase_II/adducin_N_sf"/>
</dbReference>
<proteinExistence type="inferred from homology"/>
<dbReference type="GO" id="GO:0046570">
    <property type="term" value="F:methylthioribulose 1-phosphate dehydratase activity"/>
    <property type="evidence" value="ECO:0007669"/>
    <property type="project" value="UniProtKB-UniRule"/>
</dbReference>
<comment type="subcellular location">
    <subcellularLocation>
        <location evidence="7">Cytoplasm</location>
    </subcellularLocation>
</comment>
<dbReference type="GO" id="GO:0019509">
    <property type="term" value="P:L-methionine salvage from methylthioadenosine"/>
    <property type="evidence" value="ECO:0007669"/>
    <property type="project" value="UniProtKB-UniRule"/>
</dbReference>
<evidence type="ECO:0000256" key="6">
    <source>
        <dbReference type="ARBA" id="ARBA00023239"/>
    </source>
</evidence>
<feature type="binding site" evidence="7">
    <location>
        <position position="102"/>
    </location>
    <ligand>
        <name>substrate</name>
    </ligand>
</feature>
<dbReference type="PANTHER" id="PTHR10640:SF7">
    <property type="entry name" value="METHYLTHIORIBULOSE-1-PHOSPHATE DEHYDRATASE"/>
    <property type="match status" value="1"/>
</dbReference>
<comment type="pathway">
    <text evidence="7">Amino-acid biosynthesis; L-methionine biosynthesis via salvage pathway; L-methionine from S-methyl-5-thio-alpha-D-ribose 1-phosphate: step 2/6.</text>
</comment>
<evidence type="ECO:0000256" key="7">
    <source>
        <dbReference type="HAMAP-Rule" id="MF_03116"/>
    </source>
</evidence>
<dbReference type="GO" id="GO:0008270">
    <property type="term" value="F:zinc ion binding"/>
    <property type="evidence" value="ECO:0007669"/>
    <property type="project" value="UniProtKB-UniRule"/>
</dbReference>
<feature type="domain" description="Class II aldolase/adducin N-terminal" evidence="8">
    <location>
        <begin position="33"/>
        <end position="227"/>
    </location>
</feature>
<comment type="similarity">
    <text evidence="7">Belongs to the aldolase class II family. MtnB subfamily.</text>
</comment>
<keyword evidence="1 7" id="KW-0963">Cytoplasm</keyword>
<dbReference type="EC" id="4.2.1.109" evidence="7"/>
<reference evidence="9" key="1">
    <citation type="submission" date="2022-08" db="EMBL/GenBank/DDBJ databases">
        <authorList>
            <person name="Kallberg Y."/>
            <person name="Tangrot J."/>
            <person name="Rosling A."/>
        </authorList>
    </citation>
    <scope>NUCLEOTIDE SEQUENCE</scope>
    <source>
        <strain evidence="9">Wild A</strain>
    </source>
</reference>
<comment type="function">
    <text evidence="7">Catalyzes the dehydration of methylthioribulose-1-phosphate (MTRu-1-P) into 2,3-diketo-5-methylthiopentyl-1-phosphate (DK-MTP-1-P).</text>
</comment>
<feature type="binding site" evidence="7">
    <location>
        <position position="122"/>
    </location>
    <ligand>
        <name>Zn(2+)</name>
        <dbReference type="ChEBI" id="CHEBI:29105"/>
    </ligand>
</feature>
<dbReference type="PANTHER" id="PTHR10640">
    <property type="entry name" value="METHYLTHIORIBULOSE-1-PHOSPHATE DEHYDRATASE"/>
    <property type="match status" value="1"/>
</dbReference>
<dbReference type="GO" id="GO:0005737">
    <property type="term" value="C:cytoplasm"/>
    <property type="evidence" value="ECO:0007669"/>
    <property type="project" value="UniProtKB-SubCell"/>
</dbReference>
<dbReference type="AlphaFoldDB" id="A0A9W4WQR6"/>
<keyword evidence="5 7" id="KW-0486">Methionine biosynthesis</keyword>
<sequence length="250" mass="28366">MDENTTVIIPTNSKTYENPDELVISSDPLHPANLIPELCELFYNLGWVTGTGGGVSIRKDELVYIAPSGVQKERIKPHDIFVLLLSTRKVIRAPPVYRPSACTPLFYNTYTKRNSGACIHSHSPNAVMVTLLYPGETFAITHQEMIKGIRRGNTKENLRYHDMCIVPIVENTPEEEDLTDSMAKAMDKYPDTNAVLVRRHGVYVWGESWEKAKTMVECYDYLFKIATKMRRAGFDPAEVPNEYFGQTLDM</sequence>
<accession>A0A9W4WQR6</accession>
<keyword evidence="10" id="KW-1185">Reference proteome</keyword>
<gene>
    <name evidence="7" type="primary">MDE1</name>
    <name evidence="9" type="ORF">FWILDA_LOCUS9034</name>
</gene>
<evidence type="ECO:0000259" key="8">
    <source>
        <dbReference type="SMART" id="SM01007"/>
    </source>
</evidence>
<dbReference type="OrthoDB" id="191080at2759"/>
<evidence type="ECO:0000313" key="10">
    <source>
        <dbReference type="Proteomes" id="UP001153678"/>
    </source>
</evidence>
<dbReference type="NCBIfam" id="TIGR03328">
    <property type="entry name" value="salvage_mtnB"/>
    <property type="match status" value="1"/>
</dbReference>
<keyword evidence="6 7" id="KW-0456">Lyase</keyword>